<sequence>MFLFNGKNEMTSKKYYTVEQVEKAKEMLEELPDLKKIRLNKDDVLENLKAQIIKLALNKGYVSEDIKSALESAGIKVGLKAIQKIILEKKLERKKSLKNT</sequence>
<reference evidence="1 2" key="1">
    <citation type="journal article" date="2009" name="Proc. Natl. Acad. Sci. U.S.A.">
        <title>Hamiltonella defensa, genome evolution of protective bacterial endosymbiont from pathogenic ancestors.</title>
        <authorList>
            <person name="Degnan P.H."/>
            <person name="Yu Y."/>
            <person name="Sisneros N."/>
            <person name="Wing R.A."/>
            <person name="Moran N.A."/>
        </authorList>
    </citation>
    <scope>NUCLEOTIDE SEQUENCE [LARGE SCALE GENOMIC DNA]</scope>
    <source>
        <strain evidence="2">5AT</strain>
    </source>
</reference>
<accession>C4K583</accession>
<evidence type="ECO:0008006" key="3">
    <source>
        <dbReference type="Google" id="ProtNLM"/>
    </source>
</evidence>
<dbReference type="KEGG" id="hde:HDEF_1032"/>
<dbReference type="AlphaFoldDB" id="C4K583"/>
<dbReference type="HOGENOM" id="CLU_159231_0_0_6"/>
<dbReference type="eggNOG" id="ENOG502ZJUN">
    <property type="taxonomic scope" value="Bacteria"/>
</dbReference>
<evidence type="ECO:0000313" key="2">
    <source>
        <dbReference type="Proteomes" id="UP000002334"/>
    </source>
</evidence>
<dbReference type="EMBL" id="CP001277">
    <property type="protein sequence ID" value="ACQ67726.1"/>
    <property type="molecule type" value="Genomic_DNA"/>
</dbReference>
<organism evidence="1 2">
    <name type="scientific">Hamiltonella defensa subsp. Acyrthosiphon pisum (strain 5AT)</name>
    <dbReference type="NCBI Taxonomy" id="572265"/>
    <lineage>
        <taxon>Bacteria</taxon>
        <taxon>Pseudomonadati</taxon>
        <taxon>Pseudomonadota</taxon>
        <taxon>Gammaproteobacteria</taxon>
        <taxon>Enterobacterales</taxon>
        <taxon>Enterobacteriaceae</taxon>
        <taxon>aphid secondary symbionts</taxon>
        <taxon>Candidatus Williamhamiltonella</taxon>
    </lineage>
</organism>
<keyword evidence="2" id="KW-1185">Reference proteome</keyword>
<proteinExistence type="predicted"/>
<gene>
    <name evidence="1" type="ordered locus">HDEF_1032</name>
</gene>
<evidence type="ECO:0000313" key="1">
    <source>
        <dbReference type="EMBL" id="ACQ67726.1"/>
    </source>
</evidence>
<dbReference type="Proteomes" id="UP000002334">
    <property type="component" value="Chromosome"/>
</dbReference>
<protein>
    <recommendedName>
        <fullName evidence="3">Molybdopterin-guanine dinucleotide biosynthesis protein MobC</fullName>
    </recommendedName>
</protein>
<name>C4K583_HAMD5</name>